<dbReference type="STRING" id="1118202.SAMN05443429_102208"/>
<dbReference type="EMBL" id="FQYI01000002">
    <property type="protein sequence ID" value="SHI55387.1"/>
    <property type="molecule type" value="Genomic_DNA"/>
</dbReference>
<feature type="transmembrane region" description="Helical" evidence="6">
    <location>
        <begin position="278"/>
        <end position="295"/>
    </location>
</feature>
<dbReference type="InterPro" id="IPR044878">
    <property type="entry name" value="UbiA_sf"/>
</dbReference>
<sequence>MTRQNPLKYRLSQLLGFLLGARIFLLVFYTFALYVSTFFVFSSDESLRETVFSVKVHGLIWCCILSIAAGGIINQFYDAEKDRLQKPFRFYLQSFLTQKYFLYSYILLCALSLFIAVLLSPRIFFFILAYQFFIWLYSHKLSKILIINNLSYVIISLYPFFGMLIYFEHFSKTLLVMAAYLFFVVLLIDVLKDILTIKPDRLFGYRTLATEFGIKSAKIVGAVLLLVCAAVSALTAYALWETGLLSWYYIFSVPIFIGCIFILKSAKLSQVAWLRNVLRLWILVGVIFMLMNGLVERF</sequence>
<feature type="transmembrane region" description="Helical" evidence="6">
    <location>
        <begin position="12"/>
        <end position="36"/>
    </location>
</feature>
<dbReference type="AlphaFoldDB" id="A0A1M6C2Z5"/>
<accession>A0A1M6C2Z5</accession>
<evidence type="ECO:0000256" key="2">
    <source>
        <dbReference type="ARBA" id="ARBA00022475"/>
    </source>
</evidence>
<keyword evidence="7" id="KW-0808">Transferase</keyword>
<evidence type="ECO:0000256" key="1">
    <source>
        <dbReference type="ARBA" id="ARBA00004141"/>
    </source>
</evidence>
<evidence type="ECO:0000256" key="4">
    <source>
        <dbReference type="ARBA" id="ARBA00022989"/>
    </source>
</evidence>
<evidence type="ECO:0000256" key="6">
    <source>
        <dbReference type="SAM" id="Phobius"/>
    </source>
</evidence>
<keyword evidence="3 6" id="KW-0812">Transmembrane</keyword>
<keyword evidence="5 6" id="KW-0472">Membrane</keyword>
<protein>
    <submittedName>
        <fullName evidence="7">4-hydroxybenzoate polyprenyltransferase</fullName>
    </submittedName>
</protein>
<dbReference type="Proteomes" id="UP000184335">
    <property type="component" value="Unassembled WGS sequence"/>
</dbReference>
<feature type="transmembrane region" description="Helical" evidence="6">
    <location>
        <begin position="150"/>
        <end position="167"/>
    </location>
</feature>
<feature type="transmembrane region" description="Helical" evidence="6">
    <location>
        <begin position="123"/>
        <end position="138"/>
    </location>
</feature>
<keyword evidence="2" id="KW-1003">Cell membrane</keyword>
<feature type="transmembrane region" description="Helical" evidence="6">
    <location>
        <begin position="173"/>
        <end position="191"/>
    </location>
</feature>
<feature type="transmembrane region" description="Helical" evidence="6">
    <location>
        <begin position="219"/>
        <end position="240"/>
    </location>
</feature>
<organism evidence="7 8">
    <name type="scientific">Cruoricaptor ignavus</name>
    <dbReference type="NCBI Taxonomy" id="1118202"/>
    <lineage>
        <taxon>Bacteria</taxon>
        <taxon>Pseudomonadati</taxon>
        <taxon>Bacteroidota</taxon>
        <taxon>Flavobacteriia</taxon>
        <taxon>Flavobacteriales</taxon>
        <taxon>Weeksellaceae</taxon>
        <taxon>Cruoricaptor</taxon>
    </lineage>
</organism>
<evidence type="ECO:0000313" key="7">
    <source>
        <dbReference type="EMBL" id="SHI55387.1"/>
    </source>
</evidence>
<feature type="transmembrane region" description="Helical" evidence="6">
    <location>
        <begin position="246"/>
        <end position="266"/>
    </location>
</feature>
<dbReference type="InterPro" id="IPR050475">
    <property type="entry name" value="Prenyltransferase_related"/>
</dbReference>
<name>A0A1M6C2Z5_9FLAO</name>
<evidence type="ECO:0000313" key="8">
    <source>
        <dbReference type="Proteomes" id="UP000184335"/>
    </source>
</evidence>
<dbReference type="Pfam" id="PF01040">
    <property type="entry name" value="UbiA"/>
    <property type="match status" value="1"/>
</dbReference>
<comment type="subcellular location">
    <subcellularLocation>
        <location evidence="1">Membrane</location>
        <topology evidence="1">Multi-pass membrane protein</topology>
    </subcellularLocation>
</comment>
<evidence type="ECO:0000256" key="3">
    <source>
        <dbReference type="ARBA" id="ARBA00022692"/>
    </source>
</evidence>
<dbReference type="Gene3D" id="1.10.357.140">
    <property type="entry name" value="UbiA prenyltransferase"/>
    <property type="match status" value="1"/>
</dbReference>
<feature type="transmembrane region" description="Helical" evidence="6">
    <location>
        <begin position="56"/>
        <end position="79"/>
    </location>
</feature>
<keyword evidence="8" id="KW-1185">Reference proteome</keyword>
<keyword evidence="4 6" id="KW-1133">Transmembrane helix</keyword>
<dbReference type="GO" id="GO:0016020">
    <property type="term" value="C:membrane"/>
    <property type="evidence" value="ECO:0007669"/>
    <property type="project" value="UniProtKB-SubCell"/>
</dbReference>
<proteinExistence type="predicted"/>
<evidence type="ECO:0000256" key="5">
    <source>
        <dbReference type="ARBA" id="ARBA00023136"/>
    </source>
</evidence>
<reference evidence="7 8" key="1">
    <citation type="submission" date="2016-11" db="EMBL/GenBank/DDBJ databases">
        <authorList>
            <person name="Jaros S."/>
            <person name="Januszkiewicz K."/>
            <person name="Wedrychowicz H."/>
        </authorList>
    </citation>
    <scope>NUCLEOTIDE SEQUENCE [LARGE SCALE GENOMIC DNA]</scope>
    <source>
        <strain evidence="7 8">DSM 25479</strain>
    </source>
</reference>
<dbReference type="PANTHER" id="PTHR42723:SF1">
    <property type="entry name" value="CHLOROPHYLL SYNTHASE, CHLOROPLASTIC"/>
    <property type="match status" value="1"/>
</dbReference>
<dbReference type="PANTHER" id="PTHR42723">
    <property type="entry name" value="CHLOROPHYLL SYNTHASE"/>
    <property type="match status" value="1"/>
</dbReference>
<gene>
    <name evidence="7" type="ORF">SAMN05443429_102208</name>
</gene>
<dbReference type="GO" id="GO:0016765">
    <property type="term" value="F:transferase activity, transferring alkyl or aryl (other than methyl) groups"/>
    <property type="evidence" value="ECO:0007669"/>
    <property type="project" value="InterPro"/>
</dbReference>
<feature type="transmembrane region" description="Helical" evidence="6">
    <location>
        <begin position="100"/>
        <end position="117"/>
    </location>
</feature>
<dbReference type="InterPro" id="IPR000537">
    <property type="entry name" value="UbiA_prenyltransferase"/>
</dbReference>